<protein>
    <submittedName>
        <fullName evidence="8">Beta-ketoadipyl CoA thiolase</fullName>
        <ecNumber evidence="8">2.3.1.-</ecNumber>
    </submittedName>
</protein>
<evidence type="ECO:0000256" key="3">
    <source>
        <dbReference type="ARBA" id="ARBA00023315"/>
    </source>
</evidence>
<feature type="region of interest" description="Disordered" evidence="5">
    <location>
        <begin position="1"/>
        <end position="95"/>
    </location>
</feature>
<evidence type="ECO:0000259" key="6">
    <source>
        <dbReference type="Pfam" id="PF00108"/>
    </source>
</evidence>
<dbReference type="CDD" id="cd00751">
    <property type="entry name" value="thiolase"/>
    <property type="match status" value="1"/>
</dbReference>
<proteinExistence type="inferred from homology"/>
<dbReference type="PROSITE" id="PS00099">
    <property type="entry name" value="THIOLASE_3"/>
    <property type="match status" value="1"/>
</dbReference>
<evidence type="ECO:0000259" key="7">
    <source>
        <dbReference type="Pfam" id="PF02803"/>
    </source>
</evidence>
<dbReference type="EMBL" id="CP000086">
    <property type="protein sequence ID" value="ABC38278.1"/>
    <property type="molecule type" value="Genomic_DNA"/>
</dbReference>
<keyword evidence="9" id="KW-1185">Reference proteome</keyword>
<dbReference type="InterPro" id="IPR002155">
    <property type="entry name" value="Thiolase"/>
</dbReference>
<dbReference type="InterPro" id="IPR016039">
    <property type="entry name" value="Thiolase-like"/>
</dbReference>
<name>Q2T2J2_BURTA</name>
<comment type="similarity">
    <text evidence="1 4">Belongs to the thiolase-like superfamily. Thiolase family.</text>
</comment>
<dbReference type="Pfam" id="PF00108">
    <property type="entry name" value="Thiolase_N"/>
    <property type="match status" value="1"/>
</dbReference>
<sequence>MPSRVRDRNRPRRSKIAPGERAARLAADERFGKRRLAGGREEKTRGQHAGTRRSAHPSGGTGGTRRAPGRPAGRRGRPDRRPPHPAVPTGHLHQPKERFMEAYIFDAVRTPRGKGKKDGSLHGVTPLALAATALRAIRDRNGLDTSAVDDVVLGCVEPVGEQGACIGRIAVLAAGYAETTAGVQINRFCASGLEACNMAAAQVMSGQSDMAIGGGVESMSRVPMGASGGAWPVDPAIAIPSYFVPQGVSADTIATKWGYSRADVDAYAAESHRRAHAATQAGWFARSIVPVRDANGLTILDRDETIRPQTTPETLATLKPSFAELGEMYGFDAVIRQRYPELERIEHVHHAGNSSGIVDGAAAVLIGSLEAGKRAGLAPRARVRSFASVGSEPSMMLTGPAYAAEKALKRAGMRAADIDLYELNEAFASVVLRFMDAMAIAHDRINVNGGAIAMGHPLGATGAMILGTLLDELERRGAATGLATLCVGAGMGTATIIERI</sequence>
<reference evidence="8 9" key="1">
    <citation type="journal article" date="2005" name="BMC Genomics">
        <title>Bacterial genome adaptation to niches: divergence of the potential virulence genes in three Burkholderia species of different survival strategies.</title>
        <authorList>
            <person name="Kim H.S."/>
            <person name="Schell M.A."/>
            <person name="Yu Y."/>
            <person name="Ulrich R.L."/>
            <person name="Sarria S.H."/>
            <person name="Nierman W.C."/>
            <person name="DeShazer D."/>
        </authorList>
    </citation>
    <scope>NUCLEOTIDE SEQUENCE [LARGE SCALE GENOMIC DNA]</scope>
    <source>
        <strain evidence="9">ATCC 700388 / DSM 13276 / CCUG 48851 / CIP 106301 / E264</strain>
    </source>
</reference>
<evidence type="ECO:0000313" key="8">
    <source>
        <dbReference type="EMBL" id="ABC38278.1"/>
    </source>
</evidence>
<keyword evidence="3 4" id="KW-0012">Acyltransferase</keyword>
<dbReference type="PANTHER" id="PTHR43365:SF1">
    <property type="entry name" value="ACETYL-COA C-ACYLTRANSFERASE"/>
    <property type="match status" value="1"/>
</dbReference>
<evidence type="ECO:0000256" key="4">
    <source>
        <dbReference type="RuleBase" id="RU003557"/>
    </source>
</evidence>
<evidence type="ECO:0000256" key="1">
    <source>
        <dbReference type="ARBA" id="ARBA00010982"/>
    </source>
</evidence>
<dbReference type="HOGENOM" id="CLU_031026_2_3_4"/>
<dbReference type="InterPro" id="IPR020616">
    <property type="entry name" value="Thiolase_N"/>
</dbReference>
<dbReference type="EC" id="2.3.1.-" evidence="8"/>
<evidence type="ECO:0000256" key="5">
    <source>
        <dbReference type="SAM" id="MobiDB-lite"/>
    </source>
</evidence>
<dbReference type="KEGG" id="bte:BTH_I0061"/>
<dbReference type="SUPFAM" id="SSF53901">
    <property type="entry name" value="Thiolase-like"/>
    <property type="match status" value="2"/>
</dbReference>
<dbReference type="InterPro" id="IPR020610">
    <property type="entry name" value="Thiolase_AS"/>
</dbReference>
<dbReference type="Pfam" id="PF02803">
    <property type="entry name" value="Thiolase_C"/>
    <property type="match status" value="1"/>
</dbReference>
<evidence type="ECO:0000256" key="2">
    <source>
        <dbReference type="ARBA" id="ARBA00022679"/>
    </source>
</evidence>
<dbReference type="InterPro" id="IPR020617">
    <property type="entry name" value="Thiolase_C"/>
</dbReference>
<gene>
    <name evidence="8" type="ordered locus">BTH_I0061</name>
</gene>
<dbReference type="Gene3D" id="3.40.47.10">
    <property type="match status" value="2"/>
</dbReference>
<feature type="compositionally biased region" description="Basic and acidic residues" evidence="5">
    <location>
        <begin position="21"/>
        <end position="31"/>
    </location>
</feature>
<keyword evidence="2 4" id="KW-0808">Transferase</keyword>
<evidence type="ECO:0000313" key="9">
    <source>
        <dbReference type="Proteomes" id="UP000001930"/>
    </source>
</evidence>
<accession>Q2T2J2</accession>
<organism evidence="8 9">
    <name type="scientific">Burkholderia thailandensis (strain ATCC 700388 / DSM 13276 / CCUG 48851 / CIP 106301 / E264)</name>
    <dbReference type="NCBI Taxonomy" id="271848"/>
    <lineage>
        <taxon>Bacteria</taxon>
        <taxon>Pseudomonadati</taxon>
        <taxon>Pseudomonadota</taxon>
        <taxon>Betaproteobacteria</taxon>
        <taxon>Burkholderiales</taxon>
        <taxon>Burkholderiaceae</taxon>
        <taxon>Burkholderia</taxon>
        <taxon>pseudomallei group</taxon>
    </lineage>
</organism>
<feature type="domain" description="Thiolase C-terminal" evidence="7">
    <location>
        <begin position="378"/>
        <end position="499"/>
    </location>
</feature>
<feature type="domain" description="Thiolase N-terminal" evidence="6">
    <location>
        <begin position="103"/>
        <end position="327"/>
    </location>
</feature>
<dbReference type="PANTHER" id="PTHR43365">
    <property type="entry name" value="BLR7806 PROTEIN"/>
    <property type="match status" value="1"/>
</dbReference>
<dbReference type="GO" id="GO:0003988">
    <property type="term" value="F:acetyl-CoA C-acyltransferase activity"/>
    <property type="evidence" value="ECO:0007669"/>
    <property type="project" value="UniProtKB-ARBA"/>
</dbReference>
<dbReference type="Proteomes" id="UP000001930">
    <property type="component" value="Chromosome I"/>
</dbReference>
<dbReference type="NCBIfam" id="NF006090">
    <property type="entry name" value="PRK08242.1"/>
    <property type="match status" value="1"/>
</dbReference>
<dbReference type="PROSITE" id="PS00737">
    <property type="entry name" value="THIOLASE_2"/>
    <property type="match status" value="1"/>
</dbReference>
<dbReference type="NCBIfam" id="TIGR01930">
    <property type="entry name" value="AcCoA-C-Actrans"/>
    <property type="match status" value="1"/>
</dbReference>
<dbReference type="InterPro" id="IPR020613">
    <property type="entry name" value="Thiolase_CS"/>
</dbReference>
<dbReference type="AlphaFoldDB" id="Q2T2J2"/>